<dbReference type="GO" id="GO:0005886">
    <property type="term" value="C:plasma membrane"/>
    <property type="evidence" value="ECO:0007669"/>
    <property type="project" value="UniProtKB-SubCell"/>
</dbReference>
<dbReference type="PANTHER" id="PTHR11216">
    <property type="entry name" value="EH DOMAIN"/>
    <property type="match status" value="1"/>
</dbReference>
<evidence type="ECO:0000256" key="11">
    <source>
        <dbReference type="ARBA" id="ARBA00023054"/>
    </source>
</evidence>
<evidence type="ECO:0000256" key="3">
    <source>
        <dbReference type="ARBA" id="ARBA00004413"/>
    </source>
</evidence>
<feature type="compositionally biased region" description="Basic and acidic residues" evidence="18">
    <location>
        <begin position="304"/>
        <end position="314"/>
    </location>
</feature>
<feature type="domain" description="EH" evidence="19">
    <location>
        <begin position="140"/>
        <end position="229"/>
    </location>
</feature>
<evidence type="ECO:0000256" key="18">
    <source>
        <dbReference type="SAM" id="MobiDB-lite"/>
    </source>
</evidence>
<feature type="domain" description="EF-hand" evidence="20">
    <location>
        <begin position="42"/>
        <end position="77"/>
    </location>
</feature>
<evidence type="ECO:0000256" key="1">
    <source>
        <dbReference type="ARBA" id="ARBA00004125"/>
    </source>
</evidence>
<dbReference type="PROSITE" id="PS50031">
    <property type="entry name" value="EH"/>
    <property type="match status" value="2"/>
</dbReference>
<dbReference type="InterPro" id="IPR025604">
    <property type="entry name" value="End3"/>
</dbReference>
<sequence>MSAQTISEAEQAKYWDIFTSLGPQNGVVSGGQAMGVLRSSQLSDNQLERIWDLADIQGDGNLDFEEFCVAMRLIFDVINGVYPDVPKSLPDFLVPTSKAHLVAANQAVNQGPEQFDQPDDHDLEEPGLSSDFDWYMTPADLRKYENIYNGASDHHGQLSFDALSDLYSSLNNVPDTDLRSAWNLVNPRSDITIGKDQAVAFLHILHQRVQGVRVPRSIPASLRATFQKTQVDYDVNKARTNRAQGNQASARTSKKAEFGQNYLNRMGIGGNKSYESKGTDFSSTKDTDWEEVRLQRQLADIETKIKDTEAEADRRKSRGSSHQSSTALVRRELEAMLDWKRRELTRLDSSTAGAADQSLEGARNDVDMLKQQLDALENHLSKRENELQQVLAEIDREKSST</sequence>
<dbReference type="OMA" id="DWLIPES"/>
<feature type="coiled-coil region" evidence="17">
    <location>
        <begin position="359"/>
        <end position="400"/>
    </location>
</feature>
<evidence type="ECO:0000256" key="10">
    <source>
        <dbReference type="ARBA" id="ARBA00022753"/>
    </source>
</evidence>
<keyword evidence="13" id="KW-0009">Actin-binding</keyword>
<dbReference type="GO" id="GO:0005509">
    <property type="term" value="F:calcium ion binding"/>
    <property type="evidence" value="ECO:0007669"/>
    <property type="project" value="InterPro"/>
</dbReference>
<evidence type="ECO:0000259" key="19">
    <source>
        <dbReference type="PROSITE" id="PS50031"/>
    </source>
</evidence>
<keyword evidence="12" id="KW-0472">Membrane</keyword>
<evidence type="ECO:0000256" key="13">
    <source>
        <dbReference type="ARBA" id="ARBA00023203"/>
    </source>
</evidence>
<dbReference type="GO" id="GO:0003779">
    <property type="term" value="F:actin binding"/>
    <property type="evidence" value="ECO:0007669"/>
    <property type="project" value="UniProtKB-KW"/>
</dbReference>
<dbReference type="OrthoDB" id="1716625at2759"/>
<name>A0A0E9N898_SAICN</name>
<comment type="subcellular location">
    <subcellularLocation>
        <location evidence="3">Cell membrane</location>
        <topology evidence="3">Peripheral membrane protein</topology>
        <orientation evidence="3">Cytoplasmic side</orientation>
    </subcellularLocation>
    <subcellularLocation>
        <location evidence="2">Cytoplasm</location>
        <location evidence="2">Cytoskeleton</location>
        <location evidence="2">Actin patch</location>
    </subcellularLocation>
    <subcellularLocation>
        <location evidence="1">Endosome membrane</location>
        <topology evidence="1">Peripheral membrane protein</topology>
        <orientation evidence="1">Cytoplasmic side</orientation>
    </subcellularLocation>
</comment>
<feature type="domain" description="EH" evidence="19">
    <location>
        <begin position="10"/>
        <end position="100"/>
    </location>
</feature>
<feature type="region of interest" description="Disordered" evidence="18">
    <location>
        <begin position="304"/>
        <end position="327"/>
    </location>
</feature>
<comment type="function">
    <text evidence="15">Component of the PAN1 actin cytoskeleton-regulatory complex required for the internalization of endosomes during actin-coupled endocytosis. The complex links the site of endocytosis to the cell membrane-associated actin cytoskeleton. Mediates uptake of external molecules and vacuolar degradation of plasma membrane proteins. Plays a role in the proper organization of the cell membrane-associated actin cytoskeleton and promotes its destabilization.</text>
</comment>
<dbReference type="PROSITE" id="PS50222">
    <property type="entry name" value="EF_HAND_2"/>
    <property type="match status" value="1"/>
</dbReference>
<evidence type="ECO:0000256" key="7">
    <source>
        <dbReference type="ARBA" id="ARBA00022490"/>
    </source>
</evidence>
<evidence type="ECO:0000313" key="21">
    <source>
        <dbReference type="EMBL" id="GAO45921.1"/>
    </source>
</evidence>
<keyword evidence="8" id="KW-0254">Endocytosis</keyword>
<reference evidence="21 22" key="3">
    <citation type="journal article" date="2015" name="Genome Announc.">
        <title>Draft Genome Sequence of the Archiascomycetous Yeast Saitoella complicata.</title>
        <authorList>
            <person name="Yamauchi K."/>
            <person name="Kondo S."/>
            <person name="Hamamoto M."/>
            <person name="Takahashi Y."/>
            <person name="Ogura Y."/>
            <person name="Hayashi T."/>
            <person name="Nishida H."/>
        </authorList>
    </citation>
    <scope>NUCLEOTIDE SEQUENCE [LARGE SCALE GENOMIC DNA]</scope>
    <source>
        <strain evidence="21 22">NRRL Y-17804</strain>
    </source>
</reference>
<dbReference type="InterPro" id="IPR000261">
    <property type="entry name" value="EH_dom"/>
</dbReference>
<dbReference type="EMBL" id="BACD03000001">
    <property type="protein sequence ID" value="GAO45921.1"/>
    <property type="molecule type" value="Genomic_DNA"/>
</dbReference>
<evidence type="ECO:0000256" key="12">
    <source>
        <dbReference type="ARBA" id="ARBA00023136"/>
    </source>
</evidence>
<evidence type="ECO:0000256" key="6">
    <source>
        <dbReference type="ARBA" id="ARBA00022475"/>
    </source>
</evidence>
<dbReference type="RefSeq" id="XP_019025578.1">
    <property type="nucleotide sequence ID" value="XM_019168337.1"/>
</dbReference>
<dbReference type="STRING" id="698492.A0A0E9N898"/>
<keyword evidence="11 17" id="KW-0175">Coiled coil</keyword>
<dbReference type="Pfam" id="PF12761">
    <property type="entry name" value="End3"/>
    <property type="match status" value="1"/>
</dbReference>
<comment type="similarity">
    <text evidence="4">Belongs to the END3 family.</text>
</comment>
<reference evidence="21 22" key="1">
    <citation type="journal article" date="2011" name="J. Gen. Appl. Microbiol.">
        <title>Draft genome sequencing of the enigmatic yeast Saitoella complicata.</title>
        <authorList>
            <person name="Nishida H."/>
            <person name="Hamamoto M."/>
            <person name="Sugiyama J."/>
        </authorList>
    </citation>
    <scope>NUCLEOTIDE SEQUENCE [LARGE SCALE GENOMIC DNA]</scope>
    <source>
        <strain evidence="21 22">NRRL Y-17804</strain>
    </source>
</reference>
<evidence type="ECO:0000256" key="4">
    <source>
        <dbReference type="ARBA" id="ARBA00009909"/>
    </source>
</evidence>
<dbReference type="GO" id="GO:0007015">
    <property type="term" value="P:actin filament organization"/>
    <property type="evidence" value="ECO:0007669"/>
    <property type="project" value="InterPro"/>
</dbReference>
<organism evidence="21 22">
    <name type="scientific">Saitoella complicata (strain BCRC 22490 / CBS 7301 / JCM 7358 / NBRC 10748 / NRRL Y-17804)</name>
    <dbReference type="NCBI Taxonomy" id="698492"/>
    <lineage>
        <taxon>Eukaryota</taxon>
        <taxon>Fungi</taxon>
        <taxon>Dikarya</taxon>
        <taxon>Ascomycota</taxon>
        <taxon>Taphrinomycotina</taxon>
        <taxon>Taphrinomycotina incertae sedis</taxon>
        <taxon>Saitoella</taxon>
    </lineage>
</organism>
<dbReference type="SMART" id="SM00027">
    <property type="entry name" value="EH"/>
    <property type="match status" value="2"/>
</dbReference>
<protein>
    <recommendedName>
        <fullName evidence="16">Endocytosis protein 3</fullName>
    </recommendedName>
</protein>
<evidence type="ECO:0000256" key="9">
    <source>
        <dbReference type="ARBA" id="ARBA00022737"/>
    </source>
</evidence>
<evidence type="ECO:0000256" key="15">
    <source>
        <dbReference type="ARBA" id="ARBA00025194"/>
    </source>
</evidence>
<keyword evidence="14" id="KW-0206">Cytoskeleton</keyword>
<dbReference type="GO" id="GO:0016197">
    <property type="term" value="P:endosomal transport"/>
    <property type="evidence" value="ECO:0007669"/>
    <property type="project" value="TreeGrafter"/>
</dbReference>
<dbReference type="GO" id="GO:0006897">
    <property type="term" value="P:endocytosis"/>
    <property type="evidence" value="ECO:0007669"/>
    <property type="project" value="UniProtKB-KW"/>
</dbReference>
<dbReference type="SUPFAM" id="SSF47473">
    <property type="entry name" value="EF-hand"/>
    <property type="match status" value="2"/>
</dbReference>
<evidence type="ECO:0000256" key="17">
    <source>
        <dbReference type="SAM" id="Coils"/>
    </source>
</evidence>
<dbReference type="AlphaFoldDB" id="A0A0E9N898"/>
<dbReference type="InterPro" id="IPR011992">
    <property type="entry name" value="EF-hand-dom_pair"/>
</dbReference>
<keyword evidence="9" id="KW-0677">Repeat</keyword>
<dbReference type="SMART" id="SM00054">
    <property type="entry name" value="EFh"/>
    <property type="match status" value="1"/>
</dbReference>
<evidence type="ECO:0000256" key="16">
    <source>
        <dbReference type="ARBA" id="ARBA00029684"/>
    </source>
</evidence>
<keyword evidence="10" id="KW-0967">Endosome</keyword>
<keyword evidence="22" id="KW-1185">Reference proteome</keyword>
<dbReference type="Pfam" id="PF12763">
    <property type="entry name" value="EH"/>
    <property type="match status" value="1"/>
</dbReference>
<evidence type="ECO:0000256" key="8">
    <source>
        <dbReference type="ARBA" id="ARBA00022583"/>
    </source>
</evidence>
<gene>
    <name evidence="21" type="ORF">G7K_0167-t1</name>
</gene>
<reference evidence="21 22" key="2">
    <citation type="journal article" date="2014" name="J. Gen. Appl. Microbiol.">
        <title>The early diverging ascomycetous budding yeast Saitoella complicata has three histone deacetylases belonging to the Clr6, Hos2, and Rpd3 lineages.</title>
        <authorList>
            <person name="Nishida H."/>
            <person name="Matsumoto T."/>
            <person name="Kondo S."/>
            <person name="Hamamoto M."/>
            <person name="Yoshikawa H."/>
        </authorList>
    </citation>
    <scope>NUCLEOTIDE SEQUENCE [LARGE SCALE GENOMIC DNA]</scope>
    <source>
        <strain evidence="21 22">NRRL Y-17804</strain>
    </source>
</reference>
<evidence type="ECO:0000259" key="20">
    <source>
        <dbReference type="PROSITE" id="PS50222"/>
    </source>
</evidence>
<proteinExistence type="inferred from homology"/>
<dbReference type="Gene3D" id="1.10.238.10">
    <property type="entry name" value="EF-hand"/>
    <property type="match status" value="2"/>
</dbReference>
<accession>A0A0E9N898</accession>
<dbReference type="InterPro" id="IPR002048">
    <property type="entry name" value="EF_hand_dom"/>
</dbReference>
<evidence type="ECO:0000313" key="22">
    <source>
        <dbReference type="Proteomes" id="UP000033140"/>
    </source>
</evidence>
<dbReference type="PANTHER" id="PTHR11216:SF74">
    <property type="entry name" value="ACTIN CYTOSKELETON-REGULATORY COMPLEX PROTEIN END3"/>
    <property type="match status" value="1"/>
</dbReference>
<keyword evidence="6" id="KW-1003">Cell membrane</keyword>
<evidence type="ECO:0000256" key="2">
    <source>
        <dbReference type="ARBA" id="ARBA00004134"/>
    </source>
</evidence>
<comment type="subunit">
    <text evidence="5">Component of the PAN1 actin cytoskeleton-regulatory complex.</text>
</comment>
<dbReference type="CDD" id="cd00052">
    <property type="entry name" value="EH"/>
    <property type="match status" value="1"/>
</dbReference>
<evidence type="ECO:0000256" key="5">
    <source>
        <dbReference type="ARBA" id="ARBA00011159"/>
    </source>
</evidence>
<comment type="caution">
    <text evidence="21">The sequence shown here is derived from an EMBL/GenBank/DDBJ whole genome shotgun (WGS) entry which is preliminary data.</text>
</comment>
<evidence type="ECO:0000256" key="14">
    <source>
        <dbReference type="ARBA" id="ARBA00023212"/>
    </source>
</evidence>
<dbReference type="Proteomes" id="UP000033140">
    <property type="component" value="Unassembled WGS sequence"/>
</dbReference>
<keyword evidence="7" id="KW-0963">Cytoplasm</keyword>
<dbReference type="GO" id="GO:0030479">
    <property type="term" value="C:actin cortical patch"/>
    <property type="evidence" value="ECO:0007669"/>
    <property type="project" value="UniProtKB-SubCell"/>
</dbReference>
<dbReference type="GO" id="GO:0010008">
    <property type="term" value="C:endosome membrane"/>
    <property type="evidence" value="ECO:0007669"/>
    <property type="project" value="UniProtKB-SubCell"/>
</dbReference>